<evidence type="ECO:0000313" key="9">
    <source>
        <dbReference type="Proteomes" id="UP000765509"/>
    </source>
</evidence>
<gene>
    <name evidence="8" type="ORF">O181_070941</name>
</gene>
<evidence type="ECO:0000256" key="1">
    <source>
        <dbReference type="ARBA" id="ARBA00022679"/>
    </source>
</evidence>
<name>A0A9Q3EZT0_9BASI</name>
<comment type="caution">
    <text evidence="8">The sequence shown here is derived from an EMBL/GenBank/DDBJ whole genome shotgun (WGS) entry which is preliminary data.</text>
</comment>
<dbReference type="SUPFAM" id="SSF56672">
    <property type="entry name" value="DNA/RNA polymerases"/>
    <property type="match status" value="1"/>
</dbReference>
<evidence type="ECO:0000256" key="4">
    <source>
        <dbReference type="ARBA" id="ARBA00022759"/>
    </source>
</evidence>
<dbReference type="GO" id="GO:0004519">
    <property type="term" value="F:endonuclease activity"/>
    <property type="evidence" value="ECO:0007669"/>
    <property type="project" value="UniProtKB-KW"/>
</dbReference>
<keyword evidence="6" id="KW-0695">RNA-directed DNA polymerase</keyword>
<keyword evidence="3" id="KW-0540">Nuclease</keyword>
<proteinExistence type="predicted"/>
<dbReference type="CDD" id="cd09274">
    <property type="entry name" value="RNase_HI_RT_Ty3"/>
    <property type="match status" value="1"/>
</dbReference>
<dbReference type="InterPro" id="IPR053134">
    <property type="entry name" value="RNA-dir_DNA_polymerase"/>
</dbReference>
<dbReference type="Pfam" id="PF17917">
    <property type="entry name" value="RT_RNaseH"/>
    <property type="match status" value="1"/>
</dbReference>
<dbReference type="PROSITE" id="PS50878">
    <property type="entry name" value="RT_POL"/>
    <property type="match status" value="1"/>
</dbReference>
<dbReference type="Gene3D" id="3.10.10.10">
    <property type="entry name" value="HIV Type 1 Reverse Transcriptase, subunit A, domain 1"/>
    <property type="match status" value="1"/>
</dbReference>
<dbReference type="EMBL" id="AVOT02036674">
    <property type="protein sequence ID" value="MBW0531226.1"/>
    <property type="molecule type" value="Genomic_DNA"/>
</dbReference>
<reference evidence="8" key="1">
    <citation type="submission" date="2021-03" db="EMBL/GenBank/DDBJ databases">
        <title>Draft genome sequence of rust myrtle Austropuccinia psidii MF-1, a brazilian biotype.</title>
        <authorList>
            <person name="Quecine M.C."/>
            <person name="Pachon D.M.R."/>
            <person name="Bonatelli M.L."/>
            <person name="Correr F.H."/>
            <person name="Franceschini L.M."/>
            <person name="Leite T.F."/>
            <person name="Margarido G.R.A."/>
            <person name="Almeida C.A."/>
            <person name="Ferrarezi J.A."/>
            <person name="Labate C.A."/>
        </authorList>
    </citation>
    <scope>NUCLEOTIDE SEQUENCE</scope>
    <source>
        <strain evidence="8">MF-1</strain>
    </source>
</reference>
<dbReference type="Pfam" id="PF00078">
    <property type="entry name" value="RVT_1"/>
    <property type="match status" value="1"/>
</dbReference>
<dbReference type="GO" id="GO:0016787">
    <property type="term" value="F:hydrolase activity"/>
    <property type="evidence" value="ECO:0007669"/>
    <property type="project" value="UniProtKB-KW"/>
</dbReference>
<dbReference type="Gene3D" id="3.30.70.270">
    <property type="match status" value="1"/>
</dbReference>
<feature type="domain" description="Reverse transcriptase" evidence="7">
    <location>
        <begin position="74"/>
        <end position="271"/>
    </location>
</feature>
<organism evidence="8 9">
    <name type="scientific">Austropuccinia psidii MF-1</name>
    <dbReference type="NCBI Taxonomy" id="1389203"/>
    <lineage>
        <taxon>Eukaryota</taxon>
        <taxon>Fungi</taxon>
        <taxon>Dikarya</taxon>
        <taxon>Basidiomycota</taxon>
        <taxon>Pucciniomycotina</taxon>
        <taxon>Pucciniomycetes</taxon>
        <taxon>Pucciniales</taxon>
        <taxon>Sphaerophragmiaceae</taxon>
        <taxon>Austropuccinia</taxon>
    </lineage>
</organism>
<evidence type="ECO:0000256" key="2">
    <source>
        <dbReference type="ARBA" id="ARBA00022695"/>
    </source>
</evidence>
<dbReference type="Proteomes" id="UP000765509">
    <property type="component" value="Unassembled WGS sequence"/>
</dbReference>
<dbReference type="CDD" id="cd01647">
    <property type="entry name" value="RT_LTR"/>
    <property type="match status" value="1"/>
</dbReference>
<evidence type="ECO:0000256" key="6">
    <source>
        <dbReference type="ARBA" id="ARBA00022918"/>
    </source>
</evidence>
<dbReference type="OrthoDB" id="3863715at2759"/>
<dbReference type="AlphaFoldDB" id="A0A9Q3EZT0"/>
<evidence type="ECO:0000313" key="8">
    <source>
        <dbReference type="EMBL" id="MBW0531226.1"/>
    </source>
</evidence>
<keyword evidence="2" id="KW-0548">Nucleotidyltransferase</keyword>
<keyword evidence="1" id="KW-0808">Transferase</keyword>
<dbReference type="PANTHER" id="PTHR24559:SF440">
    <property type="entry name" value="RIBONUCLEASE H"/>
    <property type="match status" value="1"/>
</dbReference>
<dbReference type="InterPro" id="IPR041373">
    <property type="entry name" value="RT_RNaseH"/>
</dbReference>
<dbReference type="PANTHER" id="PTHR24559">
    <property type="entry name" value="TRANSPOSON TY3-I GAG-POL POLYPROTEIN"/>
    <property type="match status" value="1"/>
</dbReference>
<dbReference type="GO" id="GO:0003964">
    <property type="term" value="F:RNA-directed DNA polymerase activity"/>
    <property type="evidence" value="ECO:0007669"/>
    <property type="project" value="UniProtKB-KW"/>
</dbReference>
<evidence type="ECO:0000259" key="7">
    <source>
        <dbReference type="PROSITE" id="PS50878"/>
    </source>
</evidence>
<protein>
    <recommendedName>
        <fullName evidence="7">Reverse transcriptase domain-containing protein</fullName>
    </recommendedName>
</protein>
<evidence type="ECO:0000256" key="3">
    <source>
        <dbReference type="ARBA" id="ARBA00022722"/>
    </source>
</evidence>
<sequence>MDLLPSSYHDSLEELWDEEEEPEEIETVMKVVAYAYHQYLDVFSKVKEEKLPTHHACDNHIELEGSLPPISENVEKGFTRPRSSSTGAPVLFVKKKDGGLRLCVDYLKLNAVTRKNKYPVPPMNQLLKCFNGSSIFPKVDVCGEYNLLRIKEGDEHLTAFRTRYGSFEYLFMPFGLTNSPASFQNLLNDIFQDLLDVYVIVYLDYIMVFSKSEEEHVIHVSTVLSRIRANNLFAKASKPQDGPSKSPADYQLASSKKHQDSSIIPWLCQLLPPVHKELFKEDQFTHQFPQKRFLFPLNEESFSQFHQLKEAFTTAPILFYPPSLIPAELNYEINDKELLGIVWALKHWRAFLPSLSSPFKVLTNHSSLQYFMSSNILTHRQARWAELLSEFHFSITYHPGCLATLPDALSCQDNLYLERGKDFIRKNPINFQQLIKKDEVQPSRYFAVKVESLSNLIE</sequence>
<dbReference type="InterPro" id="IPR043502">
    <property type="entry name" value="DNA/RNA_pol_sf"/>
</dbReference>
<accession>A0A9Q3EZT0</accession>
<keyword evidence="5" id="KW-0378">Hydrolase</keyword>
<keyword evidence="4" id="KW-0255">Endonuclease</keyword>
<dbReference type="InterPro" id="IPR043128">
    <property type="entry name" value="Rev_trsase/Diguanyl_cyclase"/>
</dbReference>
<keyword evidence="9" id="KW-1185">Reference proteome</keyword>
<evidence type="ECO:0000256" key="5">
    <source>
        <dbReference type="ARBA" id="ARBA00022801"/>
    </source>
</evidence>
<dbReference type="InterPro" id="IPR000477">
    <property type="entry name" value="RT_dom"/>
</dbReference>